<dbReference type="SUPFAM" id="SSF52402">
    <property type="entry name" value="Adenine nucleotide alpha hydrolases-like"/>
    <property type="match status" value="1"/>
</dbReference>
<dbReference type="InterPro" id="IPR050102">
    <property type="entry name" value="tRNA_sulfurtransferase_ThiI"/>
</dbReference>
<evidence type="ECO:0000256" key="12">
    <source>
        <dbReference type="ARBA" id="ARBA00061472"/>
    </source>
</evidence>
<feature type="binding site" evidence="18">
    <location>
        <begin position="182"/>
        <end position="183"/>
    </location>
    <ligand>
        <name>ATP</name>
        <dbReference type="ChEBI" id="CHEBI:30616"/>
    </ligand>
</feature>
<dbReference type="EMBL" id="MGDX01000010">
    <property type="protein sequence ID" value="OGL71585.1"/>
    <property type="molecule type" value="Genomic_DNA"/>
</dbReference>
<dbReference type="GO" id="GO:0009229">
    <property type="term" value="P:thiamine diphosphate biosynthetic process"/>
    <property type="evidence" value="ECO:0007669"/>
    <property type="project" value="UniProtKB-UniRule"/>
</dbReference>
<evidence type="ECO:0000256" key="8">
    <source>
        <dbReference type="ARBA" id="ARBA00022977"/>
    </source>
</evidence>
<dbReference type="AlphaFoldDB" id="A0A1F7TZZ2"/>
<dbReference type="InterPro" id="IPR014729">
    <property type="entry name" value="Rossmann-like_a/b/a_fold"/>
</dbReference>
<dbReference type="InterPro" id="IPR004114">
    <property type="entry name" value="THUMP_dom"/>
</dbReference>
<evidence type="ECO:0000256" key="16">
    <source>
        <dbReference type="ARBA" id="ARBA00077849"/>
    </source>
</evidence>
<dbReference type="UniPathway" id="UPA00060"/>
<dbReference type="PANTHER" id="PTHR43209">
    <property type="entry name" value="TRNA SULFURTRANSFERASE"/>
    <property type="match status" value="1"/>
</dbReference>
<dbReference type="EC" id="2.8.1.4" evidence="13 18"/>
<keyword evidence="2 18" id="KW-0963">Cytoplasm</keyword>
<dbReference type="GO" id="GO:0009228">
    <property type="term" value="P:thiamine biosynthetic process"/>
    <property type="evidence" value="ECO:0007669"/>
    <property type="project" value="UniProtKB-KW"/>
</dbReference>
<dbReference type="GO" id="GO:0000049">
    <property type="term" value="F:tRNA binding"/>
    <property type="evidence" value="ECO:0007669"/>
    <property type="project" value="UniProtKB-UniRule"/>
</dbReference>
<feature type="binding site" evidence="18">
    <location>
        <position position="286"/>
    </location>
    <ligand>
        <name>ATP</name>
        <dbReference type="ChEBI" id="CHEBI:30616"/>
    </ligand>
</feature>
<keyword evidence="3 18" id="KW-0820">tRNA-binding</keyword>
<dbReference type="CDD" id="cd11716">
    <property type="entry name" value="THUMP_ThiI"/>
    <property type="match status" value="1"/>
</dbReference>
<dbReference type="InterPro" id="IPR049962">
    <property type="entry name" value="THUMP_ThiI"/>
</dbReference>
<evidence type="ECO:0000256" key="7">
    <source>
        <dbReference type="ARBA" id="ARBA00022884"/>
    </source>
</evidence>
<comment type="catalytic activity">
    <reaction evidence="9 18">
        <text>[ThiI sulfur-carrier protein]-S-sulfanyl-L-cysteine + a uridine in tRNA + 2 reduced [2Fe-2S]-[ferredoxin] + ATP + H(+) = [ThiI sulfur-carrier protein]-L-cysteine + a 4-thiouridine in tRNA + 2 oxidized [2Fe-2S]-[ferredoxin] + AMP + diphosphate</text>
        <dbReference type="Rhea" id="RHEA:24176"/>
        <dbReference type="Rhea" id="RHEA-COMP:10000"/>
        <dbReference type="Rhea" id="RHEA-COMP:10001"/>
        <dbReference type="Rhea" id="RHEA-COMP:13337"/>
        <dbReference type="Rhea" id="RHEA-COMP:13338"/>
        <dbReference type="Rhea" id="RHEA-COMP:13339"/>
        <dbReference type="Rhea" id="RHEA-COMP:13340"/>
        <dbReference type="ChEBI" id="CHEBI:15378"/>
        <dbReference type="ChEBI" id="CHEBI:29950"/>
        <dbReference type="ChEBI" id="CHEBI:30616"/>
        <dbReference type="ChEBI" id="CHEBI:33019"/>
        <dbReference type="ChEBI" id="CHEBI:33737"/>
        <dbReference type="ChEBI" id="CHEBI:33738"/>
        <dbReference type="ChEBI" id="CHEBI:61963"/>
        <dbReference type="ChEBI" id="CHEBI:65315"/>
        <dbReference type="ChEBI" id="CHEBI:136798"/>
        <dbReference type="ChEBI" id="CHEBI:456215"/>
        <dbReference type="EC" id="2.8.1.4"/>
    </reaction>
</comment>
<dbReference type="InterPro" id="IPR020536">
    <property type="entry name" value="ThiI_AANH"/>
</dbReference>
<protein>
    <recommendedName>
        <fullName evidence="14 18">Probable tRNA sulfurtransferase</fullName>
        <ecNumber evidence="13 18">2.8.1.4</ecNumber>
    </recommendedName>
    <alternativeName>
        <fullName evidence="15 18">Sulfur carrier protein ThiS sulfurtransferase</fullName>
    </alternativeName>
    <alternativeName>
        <fullName evidence="16 18">Thiamine biosynthesis protein ThiI</fullName>
    </alternativeName>
    <alternativeName>
        <fullName evidence="17 18">tRNA 4-thiouridine synthase</fullName>
    </alternativeName>
</protein>
<keyword evidence="4 18" id="KW-0808">Transferase</keyword>
<evidence type="ECO:0000256" key="14">
    <source>
        <dbReference type="ARBA" id="ARBA00071867"/>
    </source>
</evidence>
<comment type="function">
    <text evidence="11 18">Catalyzes the ATP-dependent transfer of a sulfur to tRNA to produce 4-thiouridine in position 8 of tRNAs, which functions as a near-UV photosensor. Also catalyzes the transfer of sulfur to the sulfur carrier protein ThiS, forming ThiS-thiocarboxylate. This is a step in the synthesis of thiazole, in the thiamine biosynthesis pathway. The sulfur is donated as persulfide by IscS.</text>
</comment>
<dbReference type="SUPFAM" id="SSF143437">
    <property type="entry name" value="THUMP domain-like"/>
    <property type="match status" value="1"/>
</dbReference>
<accession>A0A1F7TZZ2</accession>
<evidence type="ECO:0000256" key="10">
    <source>
        <dbReference type="ARBA" id="ARBA00052330"/>
    </source>
</evidence>
<dbReference type="PANTHER" id="PTHR43209:SF1">
    <property type="entry name" value="TRNA SULFURTRANSFERASE"/>
    <property type="match status" value="1"/>
</dbReference>
<dbReference type="FunFam" id="3.40.50.620:FF:000053">
    <property type="entry name" value="Probable tRNA sulfurtransferase"/>
    <property type="match status" value="1"/>
</dbReference>
<dbReference type="Gene3D" id="3.30.2130.30">
    <property type="match status" value="1"/>
</dbReference>
<evidence type="ECO:0000256" key="6">
    <source>
        <dbReference type="ARBA" id="ARBA00022840"/>
    </source>
</evidence>
<dbReference type="InterPro" id="IPR054173">
    <property type="entry name" value="ThiI_fer"/>
</dbReference>
<gene>
    <name evidence="18" type="primary">thiI</name>
    <name evidence="20" type="ORF">A3C17_02670</name>
</gene>
<dbReference type="GO" id="GO:0140741">
    <property type="term" value="F:tRNA-uracil-4 sulfurtransferase activity"/>
    <property type="evidence" value="ECO:0007669"/>
    <property type="project" value="UniProtKB-EC"/>
</dbReference>
<evidence type="ECO:0000256" key="1">
    <source>
        <dbReference type="ARBA" id="ARBA00004496"/>
    </source>
</evidence>
<comment type="similarity">
    <text evidence="12 18">Belongs to the ThiI family.</text>
</comment>
<feature type="domain" description="THUMP" evidence="19">
    <location>
        <begin position="59"/>
        <end position="164"/>
    </location>
</feature>
<sequence length="369" mass="41450">MKHVVVIRYGEIALKGKNRDRFEQRLIQNIEHRLVDRGLCVKKRYGRLIMAGDVMAHEHTIRSVLAKTFGVENFSFGVMTAQELFEIEQGVQTIIEPLRNTFQTFRVTAVRQDKTFTLTSMELSKRLGGVVLVACLGKRVQMKGADMEVFVEVTTDGVYLSAKKERGPGGIPMGITGRVLALLSGGIDSPVAAWYMMKRGCRVDFIHFHSIPYTDRASVEKVRELAAIVNTWQGESELIEEPMLEMQKRIMTETHEKYRVLLYRRHMLRVAEAHAKRLGAKALVTGESLGQVASQTLENMIAVAAAADMPVLRPLIGFDKSEIMAKAQTIGTFETSILPHQDCCTLFTPRHPATKARAEDLAHEEEKLL</sequence>
<feature type="binding site" evidence="18">
    <location>
        <position position="295"/>
    </location>
    <ligand>
        <name>ATP</name>
        <dbReference type="ChEBI" id="CHEBI:30616"/>
    </ligand>
</feature>
<comment type="caution">
    <text evidence="20">The sequence shown here is derived from an EMBL/GenBank/DDBJ whole genome shotgun (WGS) entry which is preliminary data.</text>
</comment>
<proteinExistence type="inferred from homology"/>
<dbReference type="HAMAP" id="MF_00021">
    <property type="entry name" value="ThiI"/>
    <property type="match status" value="1"/>
</dbReference>
<dbReference type="Pfam" id="PF22025">
    <property type="entry name" value="ThiI_fer"/>
    <property type="match status" value="1"/>
</dbReference>
<dbReference type="Pfam" id="PF02926">
    <property type="entry name" value="THUMP"/>
    <property type="match status" value="1"/>
</dbReference>
<keyword evidence="6 18" id="KW-0067">ATP-binding</keyword>
<comment type="subcellular location">
    <subcellularLocation>
        <location evidence="1 18">Cytoplasm</location>
    </subcellularLocation>
</comment>
<dbReference type="InterPro" id="IPR003720">
    <property type="entry name" value="tRNA_STrfase"/>
</dbReference>
<evidence type="ECO:0000259" key="19">
    <source>
        <dbReference type="PROSITE" id="PS51165"/>
    </source>
</evidence>
<dbReference type="Gene3D" id="3.40.50.620">
    <property type="entry name" value="HUPs"/>
    <property type="match status" value="1"/>
</dbReference>
<evidence type="ECO:0000256" key="3">
    <source>
        <dbReference type="ARBA" id="ARBA00022555"/>
    </source>
</evidence>
<name>A0A1F7TZZ2_9BACT</name>
<evidence type="ECO:0000256" key="13">
    <source>
        <dbReference type="ARBA" id="ARBA00066827"/>
    </source>
</evidence>
<feature type="binding site" evidence="18">
    <location>
        <position position="264"/>
    </location>
    <ligand>
        <name>ATP</name>
        <dbReference type="ChEBI" id="CHEBI:30616"/>
    </ligand>
</feature>
<evidence type="ECO:0000256" key="15">
    <source>
        <dbReference type="ARBA" id="ARBA00075337"/>
    </source>
</evidence>
<evidence type="ECO:0000313" key="20">
    <source>
        <dbReference type="EMBL" id="OGL71585.1"/>
    </source>
</evidence>
<dbReference type="Proteomes" id="UP000177097">
    <property type="component" value="Unassembled WGS sequence"/>
</dbReference>
<comment type="pathway">
    <text evidence="18">Cofactor biosynthesis; thiamine diphosphate biosynthesis.</text>
</comment>
<feature type="binding site" evidence="18">
    <location>
        <begin position="207"/>
        <end position="208"/>
    </location>
    <ligand>
        <name>ATP</name>
        <dbReference type="ChEBI" id="CHEBI:30616"/>
    </ligand>
</feature>
<evidence type="ECO:0000256" key="4">
    <source>
        <dbReference type="ARBA" id="ARBA00022679"/>
    </source>
</evidence>
<dbReference type="PROSITE" id="PS51165">
    <property type="entry name" value="THUMP"/>
    <property type="match status" value="1"/>
</dbReference>
<dbReference type="CDD" id="cd01712">
    <property type="entry name" value="PPase_ThiI"/>
    <property type="match status" value="1"/>
</dbReference>
<evidence type="ECO:0000256" key="5">
    <source>
        <dbReference type="ARBA" id="ARBA00022741"/>
    </source>
</evidence>
<dbReference type="STRING" id="1802389.A3C17_02670"/>
<keyword evidence="5 18" id="KW-0547">Nucleotide-binding</keyword>
<dbReference type="SMART" id="SM00981">
    <property type="entry name" value="THUMP"/>
    <property type="match status" value="1"/>
</dbReference>
<dbReference type="GO" id="GO:0005524">
    <property type="term" value="F:ATP binding"/>
    <property type="evidence" value="ECO:0007669"/>
    <property type="project" value="UniProtKB-UniRule"/>
</dbReference>
<evidence type="ECO:0000256" key="17">
    <source>
        <dbReference type="ARBA" id="ARBA00080570"/>
    </source>
</evidence>
<organism evidence="20 21">
    <name type="scientific">Candidatus Uhrbacteria bacterium RIFCSPHIGHO2_02_FULL_53_13</name>
    <dbReference type="NCBI Taxonomy" id="1802389"/>
    <lineage>
        <taxon>Bacteria</taxon>
        <taxon>Candidatus Uhriibacteriota</taxon>
    </lineage>
</organism>
<evidence type="ECO:0000256" key="11">
    <source>
        <dbReference type="ARBA" id="ARBA00058382"/>
    </source>
</evidence>
<dbReference type="InterPro" id="IPR049961">
    <property type="entry name" value="ThiI_N"/>
</dbReference>
<dbReference type="GO" id="GO:0002937">
    <property type="term" value="P:tRNA 4-thiouridine biosynthesis"/>
    <property type="evidence" value="ECO:0007669"/>
    <property type="project" value="TreeGrafter"/>
</dbReference>
<evidence type="ECO:0000256" key="9">
    <source>
        <dbReference type="ARBA" id="ARBA00050570"/>
    </source>
</evidence>
<dbReference type="GO" id="GO:0005829">
    <property type="term" value="C:cytosol"/>
    <property type="evidence" value="ECO:0007669"/>
    <property type="project" value="TreeGrafter"/>
</dbReference>
<dbReference type="NCBIfam" id="TIGR00342">
    <property type="entry name" value="tRNA uracil 4-sulfurtransferase ThiI"/>
    <property type="match status" value="1"/>
</dbReference>
<dbReference type="Pfam" id="PF02568">
    <property type="entry name" value="ThiI"/>
    <property type="match status" value="1"/>
</dbReference>
<evidence type="ECO:0000256" key="18">
    <source>
        <dbReference type="HAMAP-Rule" id="MF_00021"/>
    </source>
</evidence>
<comment type="catalytic activity">
    <reaction evidence="10 18">
        <text>[ThiS sulfur-carrier protein]-C-terminal Gly-Gly-AMP + S-sulfanyl-L-cysteinyl-[cysteine desulfurase] + AH2 = [ThiS sulfur-carrier protein]-C-terminal-Gly-aminoethanethioate + L-cysteinyl-[cysteine desulfurase] + A + AMP + 2 H(+)</text>
        <dbReference type="Rhea" id="RHEA:43340"/>
        <dbReference type="Rhea" id="RHEA-COMP:12157"/>
        <dbReference type="Rhea" id="RHEA-COMP:12158"/>
        <dbReference type="Rhea" id="RHEA-COMP:12910"/>
        <dbReference type="Rhea" id="RHEA-COMP:19908"/>
        <dbReference type="ChEBI" id="CHEBI:13193"/>
        <dbReference type="ChEBI" id="CHEBI:15378"/>
        <dbReference type="ChEBI" id="CHEBI:17499"/>
        <dbReference type="ChEBI" id="CHEBI:29950"/>
        <dbReference type="ChEBI" id="CHEBI:61963"/>
        <dbReference type="ChEBI" id="CHEBI:90618"/>
        <dbReference type="ChEBI" id="CHEBI:232372"/>
        <dbReference type="ChEBI" id="CHEBI:456215"/>
    </reaction>
</comment>
<keyword evidence="8 18" id="KW-0784">Thiamine biosynthesis</keyword>
<evidence type="ECO:0000313" key="21">
    <source>
        <dbReference type="Proteomes" id="UP000177097"/>
    </source>
</evidence>
<reference evidence="20 21" key="1">
    <citation type="journal article" date="2016" name="Nat. Commun.">
        <title>Thousands of microbial genomes shed light on interconnected biogeochemical processes in an aquifer system.</title>
        <authorList>
            <person name="Anantharaman K."/>
            <person name="Brown C.T."/>
            <person name="Hug L.A."/>
            <person name="Sharon I."/>
            <person name="Castelle C.J."/>
            <person name="Probst A.J."/>
            <person name="Thomas B.C."/>
            <person name="Singh A."/>
            <person name="Wilkins M.J."/>
            <person name="Karaoz U."/>
            <person name="Brodie E.L."/>
            <person name="Williams K.H."/>
            <person name="Hubbard S.S."/>
            <person name="Banfield J.F."/>
        </authorList>
    </citation>
    <scope>NUCLEOTIDE SEQUENCE [LARGE SCALE GENOMIC DNA]</scope>
</reference>
<evidence type="ECO:0000256" key="2">
    <source>
        <dbReference type="ARBA" id="ARBA00022490"/>
    </source>
</evidence>
<dbReference type="GO" id="GO:0052837">
    <property type="term" value="P:thiazole biosynthetic process"/>
    <property type="evidence" value="ECO:0007669"/>
    <property type="project" value="TreeGrafter"/>
</dbReference>
<dbReference type="GO" id="GO:0004810">
    <property type="term" value="F:CCA tRNA nucleotidyltransferase activity"/>
    <property type="evidence" value="ECO:0007669"/>
    <property type="project" value="InterPro"/>
</dbReference>
<keyword evidence="7 18" id="KW-0694">RNA-binding</keyword>